<gene>
    <name evidence="7" type="ORF">BRYFOR_06590</name>
</gene>
<keyword evidence="8" id="KW-1185">Reference proteome</keyword>
<dbReference type="RefSeq" id="WP_006861384.1">
    <property type="nucleotide sequence ID" value="NZ_ACCL02000006.1"/>
</dbReference>
<dbReference type="InterPro" id="IPR043149">
    <property type="entry name" value="TagF_N"/>
</dbReference>
<evidence type="ECO:0000256" key="2">
    <source>
        <dbReference type="ARBA" id="ARBA00010488"/>
    </source>
</evidence>
<dbReference type="SUPFAM" id="SSF53756">
    <property type="entry name" value="UDP-Glycosyltransferase/glycogen phosphorylase"/>
    <property type="match status" value="1"/>
</dbReference>
<keyword evidence="4" id="KW-0808">Transferase</keyword>
<dbReference type="AlphaFoldDB" id="C6LDI1"/>
<keyword evidence="5" id="KW-0777">Teichoic acid biosynthesis</keyword>
<dbReference type="PANTHER" id="PTHR37316:SF3">
    <property type="entry name" value="TEICHOIC ACID GLYCEROL-PHOSPHATE TRANSFERASE"/>
    <property type="match status" value="1"/>
</dbReference>
<evidence type="ECO:0000256" key="6">
    <source>
        <dbReference type="ARBA" id="ARBA00023136"/>
    </source>
</evidence>
<evidence type="ECO:0000256" key="4">
    <source>
        <dbReference type="ARBA" id="ARBA00022679"/>
    </source>
</evidence>
<dbReference type="PANTHER" id="PTHR37316">
    <property type="entry name" value="TEICHOIC ACID GLYCEROL-PHOSPHATE PRIMASE"/>
    <property type="match status" value="1"/>
</dbReference>
<evidence type="ECO:0000256" key="3">
    <source>
        <dbReference type="ARBA" id="ARBA00022475"/>
    </source>
</evidence>
<dbReference type="Pfam" id="PF04464">
    <property type="entry name" value="Glyphos_transf"/>
    <property type="match status" value="1"/>
</dbReference>
<evidence type="ECO:0000256" key="1">
    <source>
        <dbReference type="ARBA" id="ARBA00004202"/>
    </source>
</evidence>
<sequence>MGRLILQQILKIFWLLPIKRNRVVFRSTQGTKYNCNPKYICEYLLAHYADKLEIAWIFDNPDTFGFLEKKGIKVFAQKSVRGLVYIITAKFMIDNYGVQSYIPVRKEQVIINTWHGGGSYKKPYINHTKRHKKYIEKMERETTVFLSSCQRFTDCNLKRVKEMSPQKILESGMPRNDLFFHERNDIESRVKEKLGIPIEKRMVLYAPTFRDEASDENYQIDVEKVLTSCEKRFDGEFVFVVRYHRFAHPEKTAGDKLVINANEYDDMQELIYASDVVITDYSSLIWDASLVYKPCFIYATDLPKYLSDRNFYTPISEWPFPLAENLDVLLSNIEQFDEKIYRENVDRHHKDLGSFENGTAGKQVAEYMLSQL</sequence>
<dbReference type="InterPro" id="IPR043148">
    <property type="entry name" value="TagF_C"/>
</dbReference>
<comment type="similarity">
    <text evidence="2">Belongs to the CDP-glycerol glycerophosphotransferase family.</text>
</comment>
<dbReference type="GO" id="GO:0005886">
    <property type="term" value="C:plasma membrane"/>
    <property type="evidence" value="ECO:0007669"/>
    <property type="project" value="UniProtKB-SubCell"/>
</dbReference>
<dbReference type="Gene3D" id="3.40.50.11820">
    <property type="match status" value="1"/>
</dbReference>
<keyword evidence="3" id="KW-1003">Cell membrane</keyword>
<reference evidence="7" key="1">
    <citation type="submission" date="2009-07" db="EMBL/GenBank/DDBJ databases">
        <authorList>
            <person name="Weinstock G."/>
            <person name="Sodergren E."/>
            <person name="Clifton S."/>
            <person name="Fulton L."/>
            <person name="Fulton B."/>
            <person name="Courtney L."/>
            <person name="Fronick C."/>
            <person name="Harrison M."/>
            <person name="Strong C."/>
            <person name="Farmer C."/>
            <person name="Delahaunty K."/>
            <person name="Markovic C."/>
            <person name="Hall O."/>
            <person name="Minx P."/>
            <person name="Tomlinson C."/>
            <person name="Mitreva M."/>
            <person name="Nelson J."/>
            <person name="Hou S."/>
            <person name="Wollam A."/>
            <person name="Pepin K.H."/>
            <person name="Johnson M."/>
            <person name="Bhonagiri V."/>
            <person name="Nash W.E."/>
            <person name="Warren W."/>
            <person name="Chinwalla A."/>
            <person name="Mardis E.R."/>
            <person name="Wilson R.K."/>
        </authorList>
    </citation>
    <scope>NUCLEOTIDE SEQUENCE [LARGE SCALE GENOMIC DNA]</scope>
    <source>
        <strain evidence="7">DSM 14469</strain>
    </source>
</reference>
<comment type="caution">
    <text evidence="7">The sequence shown here is derived from an EMBL/GenBank/DDBJ whole genome shotgun (WGS) entry which is preliminary data.</text>
</comment>
<evidence type="ECO:0000313" key="7">
    <source>
        <dbReference type="EMBL" id="EET61415.1"/>
    </source>
</evidence>
<evidence type="ECO:0000256" key="5">
    <source>
        <dbReference type="ARBA" id="ARBA00022944"/>
    </source>
</evidence>
<dbReference type="GO" id="GO:0019350">
    <property type="term" value="P:teichoic acid biosynthetic process"/>
    <property type="evidence" value="ECO:0007669"/>
    <property type="project" value="UniProtKB-KW"/>
</dbReference>
<dbReference type="GO" id="GO:0047355">
    <property type="term" value="F:CDP-glycerol glycerophosphotransferase activity"/>
    <property type="evidence" value="ECO:0007669"/>
    <property type="project" value="InterPro"/>
</dbReference>
<dbReference type="STRING" id="168384.SAMN05660368_01537"/>
<dbReference type="eggNOG" id="COG1887">
    <property type="taxonomic scope" value="Bacteria"/>
</dbReference>
<dbReference type="Gene3D" id="3.40.50.12580">
    <property type="match status" value="1"/>
</dbReference>
<comment type="subcellular location">
    <subcellularLocation>
        <location evidence="1">Cell membrane</location>
        <topology evidence="1">Peripheral membrane protein</topology>
    </subcellularLocation>
</comment>
<dbReference type="OrthoDB" id="9807097at2"/>
<dbReference type="InterPro" id="IPR051612">
    <property type="entry name" value="Teichoic_Acid_Biosynth"/>
</dbReference>
<name>C6LDI1_9FIRM</name>
<evidence type="ECO:0000313" key="8">
    <source>
        <dbReference type="Proteomes" id="UP000005561"/>
    </source>
</evidence>
<accession>C6LDI1</accession>
<keyword evidence="6" id="KW-0472">Membrane</keyword>
<organism evidence="7 8">
    <name type="scientific">Marvinbryantia formatexigens DSM 14469</name>
    <dbReference type="NCBI Taxonomy" id="478749"/>
    <lineage>
        <taxon>Bacteria</taxon>
        <taxon>Bacillati</taxon>
        <taxon>Bacillota</taxon>
        <taxon>Clostridia</taxon>
        <taxon>Lachnospirales</taxon>
        <taxon>Lachnospiraceae</taxon>
        <taxon>Marvinbryantia</taxon>
    </lineage>
</organism>
<proteinExistence type="inferred from homology"/>
<dbReference type="EMBL" id="ACCL02000006">
    <property type="protein sequence ID" value="EET61415.1"/>
    <property type="molecule type" value="Genomic_DNA"/>
</dbReference>
<dbReference type="InterPro" id="IPR007554">
    <property type="entry name" value="Glycerophosphate_synth"/>
</dbReference>
<protein>
    <submittedName>
        <fullName evidence="7">CDP-glycerol:poly(Glycerophosphate) glycerophosphotransferase</fullName>
    </submittedName>
</protein>
<dbReference type="Proteomes" id="UP000005561">
    <property type="component" value="Unassembled WGS sequence"/>
</dbReference>